<reference evidence="2 4" key="1">
    <citation type="journal article" date="2024" name="Science">
        <title>Giant polyketide synthase enzymes in the biosynthesis of giant marine polyether toxins.</title>
        <authorList>
            <person name="Fallon T.R."/>
            <person name="Shende V.V."/>
            <person name="Wierzbicki I.H."/>
            <person name="Pendleton A.L."/>
            <person name="Watervoot N.F."/>
            <person name="Auber R.P."/>
            <person name="Gonzalez D.J."/>
            <person name="Wisecaver J.H."/>
            <person name="Moore B.S."/>
        </authorList>
    </citation>
    <scope>NUCLEOTIDE SEQUENCE [LARGE SCALE GENOMIC DNA]</scope>
    <source>
        <strain evidence="2 4">12B1</strain>
    </source>
</reference>
<comment type="caution">
    <text evidence="2">The sequence shown here is derived from an EMBL/GenBank/DDBJ whole genome shotgun (WGS) entry which is preliminary data.</text>
</comment>
<dbReference type="Proteomes" id="UP001515480">
    <property type="component" value="Unassembled WGS sequence"/>
</dbReference>
<accession>A0AB34IV78</accession>
<name>A0AB34IV78_PRYPA</name>
<evidence type="ECO:0000313" key="4">
    <source>
        <dbReference type="Proteomes" id="UP001515480"/>
    </source>
</evidence>
<protein>
    <recommendedName>
        <fullName evidence="5">F5/8 type C domain-containing protein</fullName>
    </recommendedName>
</protein>
<evidence type="ECO:0000256" key="1">
    <source>
        <dbReference type="SAM" id="MobiDB-lite"/>
    </source>
</evidence>
<evidence type="ECO:0000313" key="3">
    <source>
        <dbReference type="EMBL" id="KAL1507753.1"/>
    </source>
</evidence>
<dbReference type="AlphaFoldDB" id="A0AB34IV78"/>
<dbReference type="EMBL" id="JBGBPQ010000017">
    <property type="protein sequence ID" value="KAL1507753.1"/>
    <property type="molecule type" value="Genomic_DNA"/>
</dbReference>
<dbReference type="EMBL" id="JBGBPQ010000017">
    <property type="protein sequence ID" value="KAL1507750.1"/>
    <property type="molecule type" value="Genomic_DNA"/>
</dbReference>
<evidence type="ECO:0000313" key="2">
    <source>
        <dbReference type="EMBL" id="KAL1507750.1"/>
    </source>
</evidence>
<sequence>MLSLLACAVPAKAPANGILFVSLDSGGPRFPSKTEPFKLKELLISLTLHDSGQSSGAFPLKSTEHEQADALRLSFSARDHHLAVVLGAAVSAADLDAGKPVAYANYALHNLTAVAFHRDQAAAMSVLLTPSTADWTAQSLAGEPLESLPLSPIQRCVAMKGQEFASPFETLSLPRLDLRYILIYILAHQSSTPGLAAELASESDEDLIRRIGCPSSSLPSSAMVARLKGDALMDFTVTMKLLLCPEGCLSSDRTTCTCPVIRVGDEDSDGVAVAAAVRAPSSGGVGCSMRALPAVRRHGLSSSEVQLAWRSPLTAQRFRLLAGEAPAFWAEAWHFFADAACTEPLFPDSARDSGHEGCCSTGCIKGVEVGACCCERMHRSTPCAAGECWVEVDFGATVEVACMRYLMSGGEADGAVRLEVWRDERGWAEPPGAVQADDAIPSSLPVPTKPLGTHRPTPPPRPLPATSPTGRSGLGEVKALLRTLPAVQRHGLASSEVQMAWRSPLTAQRFRLLAGEAPAFWAEAWHFFADAACTEPLFPDSARDSGHEGCCSTGCINGVEVGACCCERMHRATPCAAGECWVEVDFGATVEVACMRYLMSGGEADGAVRLEVWRDERGWAEAEDRIMNMPTHVFERSSCRLPLGVHSHH</sequence>
<proteinExistence type="predicted"/>
<organism evidence="2 4">
    <name type="scientific">Prymnesium parvum</name>
    <name type="common">Toxic golden alga</name>
    <dbReference type="NCBI Taxonomy" id="97485"/>
    <lineage>
        <taxon>Eukaryota</taxon>
        <taxon>Haptista</taxon>
        <taxon>Haptophyta</taxon>
        <taxon>Prymnesiophyceae</taxon>
        <taxon>Prymnesiales</taxon>
        <taxon>Prymnesiaceae</taxon>
        <taxon>Prymnesium</taxon>
    </lineage>
</organism>
<feature type="region of interest" description="Disordered" evidence="1">
    <location>
        <begin position="429"/>
        <end position="471"/>
    </location>
</feature>
<keyword evidence="4" id="KW-1185">Reference proteome</keyword>
<evidence type="ECO:0008006" key="5">
    <source>
        <dbReference type="Google" id="ProtNLM"/>
    </source>
</evidence>
<feature type="compositionally biased region" description="Pro residues" evidence="1">
    <location>
        <begin position="456"/>
        <end position="465"/>
    </location>
</feature>
<gene>
    <name evidence="2" type="ORF">AB1Y20_007362</name>
    <name evidence="3" type="ORF">AB1Y20_007365</name>
</gene>